<comment type="caution">
    <text evidence="1">The sequence shown here is derived from an EMBL/GenBank/DDBJ whole genome shotgun (WGS) entry which is preliminary data.</text>
</comment>
<accession>A0A9P6A3X2</accession>
<evidence type="ECO:0000313" key="1">
    <source>
        <dbReference type="EMBL" id="KAF9498587.1"/>
    </source>
</evidence>
<reference evidence="1" key="1">
    <citation type="submission" date="2020-11" db="EMBL/GenBank/DDBJ databases">
        <authorList>
            <consortium name="DOE Joint Genome Institute"/>
            <person name="Ahrendt S."/>
            <person name="Riley R."/>
            <person name="Andreopoulos W."/>
            <person name="Labutti K."/>
            <person name="Pangilinan J."/>
            <person name="Ruiz-Duenas F.J."/>
            <person name="Barrasa J.M."/>
            <person name="Sanchez-Garcia M."/>
            <person name="Camarero S."/>
            <person name="Miyauchi S."/>
            <person name="Serrano A."/>
            <person name="Linde D."/>
            <person name="Babiker R."/>
            <person name="Drula E."/>
            <person name="Ayuso-Fernandez I."/>
            <person name="Pacheco R."/>
            <person name="Padilla G."/>
            <person name="Ferreira P."/>
            <person name="Barriuso J."/>
            <person name="Kellner H."/>
            <person name="Castanera R."/>
            <person name="Alfaro M."/>
            <person name="Ramirez L."/>
            <person name="Pisabarro A.G."/>
            <person name="Kuo A."/>
            <person name="Tritt A."/>
            <person name="Lipzen A."/>
            <person name="He G."/>
            <person name="Yan M."/>
            <person name="Ng V."/>
            <person name="Cullen D."/>
            <person name="Martin F."/>
            <person name="Rosso M.-N."/>
            <person name="Henrissat B."/>
            <person name="Hibbett D."/>
            <person name="Martinez A.T."/>
            <person name="Grigoriev I.V."/>
        </authorList>
    </citation>
    <scope>NUCLEOTIDE SEQUENCE</scope>
    <source>
        <strain evidence="1">ATCC 90797</strain>
    </source>
</reference>
<evidence type="ECO:0000313" key="2">
    <source>
        <dbReference type="Proteomes" id="UP000807025"/>
    </source>
</evidence>
<dbReference type="OrthoDB" id="2369050at2759"/>
<dbReference type="Proteomes" id="UP000807025">
    <property type="component" value="Unassembled WGS sequence"/>
</dbReference>
<dbReference type="AlphaFoldDB" id="A0A9P6A3X2"/>
<keyword evidence="2" id="KW-1185">Reference proteome</keyword>
<sequence length="282" mass="30974">MGIKATIVQSAPNRPSTLGEGNVDAALLWEWFTKCENYLQHKDVSGLPMTKSVAYGMSGVHAIRWLAAMGPVLDQMEWDDYKAQMCLLFLPADWEHTTRMDILHFQQNSKIFIDYAFKLMGKSNLLTGTDSFMNDDYMRGTIGAGMDAELFRECNCEGTGHIESFKAWLDKMSATIAKLSLKAAPTMRTPFLRHGTPTSTASTKTLAPMPKLTSEEQNLLSTNGGCYKCQKFWAGHIGPCCTAPPIDGSTYKTLTAADVPPHPADFSVCGNLSRTTVTAIVP</sequence>
<dbReference type="EMBL" id="MU154536">
    <property type="protein sequence ID" value="KAF9498587.1"/>
    <property type="molecule type" value="Genomic_DNA"/>
</dbReference>
<gene>
    <name evidence="1" type="ORF">BDN71DRAFT_1428566</name>
</gene>
<proteinExistence type="predicted"/>
<organism evidence="1 2">
    <name type="scientific">Pleurotus eryngii</name>
    <name type="common">Boletus of the steppes</name>
    <dbReference type="NCBI Taxonomy" id="5323"/>
    <lineage>
        <taxon>Eukaryota</taxon>
        <taxon>Fungi</taxon>
        <taxon>Dikarya</taxon>
        <taxon>Basidiomycota</taxon>
        <taxon>Agaricomycotina</taxon>
        <taxon>Agaricomycetes</taxon>
        <taxon>Agaricomycetidae</taxon>
        <taxon>Agaricales</taxon>
        <taxon>Pleurotineae</taxon>
        <taxon>Pleurotaceae</taxon>
        <taxon>Pleurotus</taxon>
    </lineage>
</organism>
<protein>
    <submittedName>
        <fullName evidence="1">Uncharacterized protein</fullName>
    </submittedName>
</protein>
<name>A0A9P6A3X2_PLEER</name>